<evidence type="ECO:0000256" key="10">
    <source>
        <dbReference type="SAM" id="SignalP"/>
    </source>
</evidence>
<evidence type="ECO:0000313" key="13">
    <source>
        <dbReference type="EMBL" id="CAG9163986.1"/>
    </source>
</evidence>
<dbReference type="InterPro" id="IPR000015">
    <property type="entry name" value="Fimb_usher"/>
</dbReference>
<evidence type="ECO:0000256" key="1">
    <source>
        <dbReference type="ARBA" id="ARBA00004571"/>
    </source>
</evidence>
<dbReference type="PANTHER" id="PTHR30451">
    <property type="entry name" value="OUTER MEMBRANE USHER PROTEIN"/>
    <property type="match status" value="1"/>
</dbReference>
<feature type="region of interest" description="Disordered" evidence="9">
    <location>
        <begin position="836"/>
        <end position="867"/>
    </location>
</feature>
<evidence type="ECO:0000256" key="7">
    <source>
        <dbReference type="ARBA" id="ARBA00023136"/>
    </source>
</evidence>
<evidence type="ECO:0000256" key="8">
    <source>
        <dbReference type="ARBA" id="ARBA00023237"/>
    </source>
</evidence>
<protein>
    <submittedName>
        <fullName evidence="13">Outer membrane usher protein HtrE</fullName>
    </submittedName>
</protein>
<comment type="similarity">
    <text evidence="2">Belongs to the fimbrial export usher family.</text>
</comment>
<accession>A0ABN7XVB9</accession>
<dbReference type="SUPFAM" id="SSF141729">
    <property type="entry name" value="FimD N-terminal domain-like"/>
    <property type="match status" value="1"/>
</dbReference>
<dbReference type="RefSeq" id="WP_223980990.1">
    <property type="nucleotide sequence ID" value="NZ_CAJZAG010000001.1"/>
</dbReference>
<evidence type="ECO:0000313" key="14">
    <source>
        <dbReference type="Proteomes" id="UP000706525"/>
    </source>
</evidence>
<feature type="domain" description="PapC N-terminal" evidence="12">
    <location>
        <begin position="33"/>
        <end position="180"/>
    </location>
</feature>
<dbReference type="PANTHER" id="PTHR30451:SF20">
    <property type="entry name" value="FIMBRIAE USHER"/>
    <property type="match status" value="1"/>
</dbReference>
<dbReference type="Gene3D" id="2.60.40.2610">
    <property type="entry name" value="Outer membrane usher protein FimD, plug domain"/>
    <property type="match status" value="1"/>
</dbReference>
<dbReference type="Pfam" id="PF13953">
    <property type="entry name" value="PapC_C"/>
    <property type="match status" value="1"/>
</dbReference>
<dbReference type="Gene3D" id="3.10.20.410">
    <property type="match status" value="1"/>
</dbReference>
<feature type="domain" description="PapC-like C-terminal" evidence="11">
    <location>
        <begin position="770"/>
        <end position="834"/>
    </location>
</feature>
<evidence type="ECO:0000256" key="2">
    <source>
        <dbReference type="ARBA" id="ARBA00008064"/>
    </source>
</evidence>
<sequence>MRVMGVTLAATAIVVLTALTSARADTALAAIDFHSGFLYGDGPRIDTTRFAYGNPVQAGIHHLTLYVNQQRLGRVSVRLAVADAHGPTIQACFDRALLQRLGVDLSRLSSTAAATLAHADETCHPLPALVEGGTAYYDMSDLRLDVTVPQVALARQARGHLDPSYWDDGVPAAILRYDASVYRARIADAASSPSSSVQAYVGLDMGLNAGPWRLRHVGNLSGNLGGSLASSLPYTTMQTYAQRAIVPLRARLTIGDGFTDGTLFDSVGYRGVQIASDDRMVPESQRGFAPTVRGIANTNARVQIRQGGNILYETTVAPGAFEVDDLYATGYGGDLDIVVTEADGSIRSWRVPFASTIRALRPGVTRFSLSAGQYRNPSLDSTPWVVQAIVQHGLSNFATVYGGVSAARDYAALAGGLALNSEYGALSFDLAQSFASIARGQALNGQRWRATYNQRLTQPGTNLSLTAYHQTGSGYLTLAEAVARRDASPHGIAAAALPHSRVQATVHQPLSRGFGTFYLSGSVQRYRYRSGTDAQFQIGYTNSFGRLSYSLSASRQFDVTLRRWDSRLMLTLGIPLGLGGHAPYSSTSLTYQPHGAMLAQQSLSGAAGRDDALGYGITASYQAAAGDQGMREALGASGNVTYVSSMATINGNASASASYRQVGGGITGVIVGYGGGLAASPVHGDTLAVVEADDAAGARLANASGARVGLWGRAVISNLQPFASNAIELDPYGLPLSVELKEALHHIAPTAGAVIPVRFDMERTGPPVLIRGRTAEDRPLPFGADVIDAAGRKLGVVAQGGRALVRGLTADTGTLTVAWGPGAREQCRLDYVVTDPAQSQAAHGRPANDPSAEPPTSSLPTGEGRCT</sequence>
<evidence type="ECO:0000259" key="11">
    <source>
        <dbReference type="Pfam" id="PF13953"/>
    </source>
</evidence>
<dbReference type="Gene3D" id="2.60.40.3110">
    <property type="match status" value="1"/>
</dbReference>
<dbReference type="InterPro" id="IPR025885">
    <property type="entry name" value="PapC_N"/>
</dbReference>
<keyword evidence="5" id="KW-0812">Transmembrane</keyword>
<evidence type="ECO:0000256" key="3">
    <source>
        <dbReference type="ARBA" id="ARBA00022448"/>
    </source>
</evidence>
<keyword evidence="14" id="KW-1185">Reference proteome</keyword>
<dbReference type="InterPro" id="IPR037224">
    <property type="entry name" value="PapC_N_sf"/>
</dbReference>
<organism evidence="13 14">
    <name type="scientific">Cupriavidus pampae</name>
    <dbReference type="NCBI Taxonomy" id="659251"/>
    <lineage>
        <taxon>Bacteria</taxon>
        <taxon>Pseudomonadati</taxon>
        <taxon>Pseudomonadota</taxon>
        <taxon>Betaproteobacteria</taxon>
        <taxon>Burkholderiales</taxon>
        <taxon>Burkholderiaceae</taxon>
        <taxon>Cupriavidus</taxon>
    </lineage>
</organism>
<gene>
    <name evidence="13" type="primary">htrE</name>
    <name evidence="13" type="ORF">LMG32289_00318</name>
</gene>
<feature type="signal peptide" evidence="10">
    <location>
        <begin position="1"/>
        <end position="24"/>
    </location>
</feature>
<name>A0ABN7XVB9_9BURK</name>
<dbReference type="Proteomes" id="UP000706525">
    <property type="component" value="Unassembled WGS sequence"/>
</dbReference>
<evidence type="ECO:0000256" key="6">
    <source>
        <dbReference type="ARBA" id="ARBA00022729"/>
    </source>
</evidence>
<keyword evidence="8" id="KW-0998">Cell outer membrane</keyword>
<keyword evidence="4" id="KW-1134">Transmembrane beta strand</keyword>
<dbReference type="EMBL" id="CAJZAG010000001">
    <property type="protein sequence ID" value="CAG9163986.1"/>
    <property type="molecule type" value="Genomic_DNA"/>
</dbReference>
<evidence type="ECO:0000256" key="4">
    <source>
        <dbReference type="ARBA" id="ARBA00022452"/>
    </source>
</evidence>
<dbReference type="Gene3D" id="2.60.40.2070">
    <property type="match status" value="1"/>
</dbReference>
<evidence type="ECO:0000256" key="9">
    <source>
        <dbReference type="SAM" id="MobiDB-lite"/>
    </source>
</evidence>
<comment type="subcellular location">
    <subcellularLocation>
        <location evidence="1">Cell outer membrane</location>
        <topology evidence="1">Multi-pass membrane protein</topology>
    </subcellularLocation>
</comment>
<keyword evidence="3" id="KW-0813">Transport</keyword>
<feature type="chain" id="PRO_5046256116" evidence="10">
    <location>
        <begin position="25"/>
        <end position="867"/>
    </location>
</feature>
<keyword evidence="6 10" id="KW-0732">Signal</keyword>
<comment type="caution">
    <text evidence="13">The sequence shown here is derived from an EMBL/GenBank/DDBJ whole genome shotgun (WGS) entry which is preliminary data.</text>
</comment>
<dbReference type="Pfam" id="PF13954">
    <property type="entry name" value="PapC_N"/>
    <property type="match status" value="1"/>
</dbReference>
<keyword evidence="7" id="KW-0472">Membrane</keyword>
<dbReference type="InterPro" id="IPR042186">
    <property type="entry name" value="FimD_plug_dom"/>
</dbReference>
<reference evidence="13 14" key="1">
    <citation type="submission" date="2021-08" db="EMBL/GenBank/DDBJ databases">
        <authorList>
            <person name="Peeters C."/>
        </authorList>
    </citation>
    <scope>NUCLEOTIDE SEQUENCE [LARGE SCALE GENOMIC DNA]</scope>
    <source>
        <strain evidence="13 14">LMG 32289</strain>
    </source>
</reference>
<evidence type="ECO:0000259" key="12">
    <source>
        <dbReference type="Pfam" id="PF13954"/>
    </source>
</evidence>
<dbReference type="Pfam" id="PF00577">
    <property type="entry name" value="Usher"/>
    <property type="match status" value="1"/>
</dbReference>
<proteinExistence type="inferred from homology"/>
<dbReference type="InterPro" id="IPR025949">
    <property type="entry name" value="PapC-like_C"/>
</dbReference>
<dbReference type="InterPro" id="IPR043142">
    <property type="entry name" value="PapC-like_C_sf"/>
</dbReference>
<evidence type="ECO:0000256" key="5">
    <source>
        <dbReference type="ARBA" id="ARBA00022692"/>
    </source>
</evidence>